<evidence type="ECO:0000313" key="4">
    <source>
        <dbReference type="Proteomes" id="UP000191500"/>
    </source>
</evidence>
<gene>
    <name evidence="3" type="ORF">PENCOP_c006G06756</name>
</gene>
<keyword evidence="4" id="KW-1185">Reference proteome</keyword>
<feature type="domain" description="GRF-like zinc ribbon" evidence="2">
    <location>
        <begin position="21"/>
        <end position="59"/>
    </location>
</feature>
<organism evidence="3 4">
    <name type="scientific">Penicillium coprophilum</name>
    <dbReference type="NCBI Taxonomy" id="36646"/>
    <lineage>
        <taxon>Eukaryota</taxon>
        <taxon>Fungi</taxon>
        <taxon>Dikarya</taxon>
        <taxon>Ascomycota</taxon>
        <taxon>Pezizomycotina</taxon>
        <taxon>Eurotiomycetes</taxon>
        <taxon>Eurotiomycetidae</taxon>
        <taxon>Eurotiales</taxon>
        <taxon>Aspergillaceae</taxon>
        <taxon>Penicillium</taxon>
    </lineage>
</organism>
<proteinExistence type="predicted"/>
<name>A0A1V6UNS5_9EURO</name>
<dbReference type="AlphaFoldDB" id="A0A1V6UNS5"/>
<feature type="region of interest" description="Disordered" evidence="1">
    <location>
        <begin position="77"/>
        <end position="109"/>
    </location>
</feature>
<dbReference type="EMBL" id="MDDG01000006">
    <property type="protein sequence ID" value="OQE40076.1"/>
    <property type="molecule type" value="Genomic_DNA"/>
</dbReference>
<reference evidence="4" key="1">
    <citation type="journal article" date="2017" name="Nat. Microbiol.">
        <title>Global analysis of biosynthetic gene clusters reveals vast potential of secondary metabolite production in Penicillium species.</title>
        <authorList>
            <person name="Nielsen J.C."/>
            <person name="Grijseels S."/>
            <person name="Prigent S."/>
            <person name="Ji B."/>
            <person name="Dainat J."/>
            <person name="Nielsen K.F."/>
            <person name="Frisvad J.C."/>
            <person name="Workman M."/>
            <person name="Nielsen J."/>
        </authorList>
    </citation>
    <scope>NUCLEOTIDE SEQUENCE [LARGE SCALE GENOMIC DNA]</scope>
    <source>
        <strain evidence="4">IBT 31321</strain>
    </source>
</reference>
<protein>
    <recommendedName>
        <fullName evidence="2">GRF-like zinc ribbon domain-containing protein</fullName>
    </recommendedName>
</protein>
<dbReference type="Proteomes" id="UP000191500">
    <property type="component" value="Unassembled WGS sequence"/>
</dbReference>
<evidence type="ECO:0000313" key="3">
    <source>
        <dbReference type="EMBL" id="OQE40076.1"/>
    </source>
</evidence>
<sequence length="135" mass="14618">MTQSQPSFTMTLQFNPTSQGRKCDQCGLPGVRVSTTSSSNDAGSRAYYKCVPCNRTLGACPCTTPGSRTTVTCSCGDSDAESPSLDETPRGLSMKQPFNPHNPNSGFDEDWESNCSPGFMVSKFKARGMELNQWP</sequence>
<dbReference type="Pfam" id="PF23549">
    <property type="entry name" value="Zn_ribbon_GRF_2"/>
    <property type="match status" value="1"/>
</dbReference>
<dbReference type="InterPro" id="IPR056444">
    <property type="entry name" value="Zn_ribbon_GRF_2"/>
</dbReference>
<evidence type="ECO:0000259" key="2">
    <source>
        <dbReference type="Pfam" id="PF23549"/>
    </source>
</evidence>
<accession>A0A1V6UNS5</accession>
<evidence type="ECO:0000256" key="1">
    <source>
        <dbReference type="SAM" id="MobiDB-lite"/>
    </source>
</evidence>
<comment type="caution">
    <text evidence="3">The sequence shown here is derived from an EMBL/GenBank/DDBJ whole genome shotgun (WGS) entry which is preliminary data.</text>
</comment>